<comment type="caution">
    <text evidence="1">The sequence shown here is derived from an EMBL/GenBank/DDBJ whole genome shotgun (WGS) entry which is preliminary data.</text>
</comment>
<reference evidence="1 2" key="1">
    <citation type="journal article" date="2018" name="MBio">
        <title>Comparative Genomics Reveals the Core Gene Toolbox for the Fungus-Insect Symbiosis.</title>
        <authorList>
            <person name="Wang Y."/>
            <person name="Stata M."/>
            <person name="Wang W."/>
            <person name="Stajich J.E."/>
            <person name="White M.M."/>
            <person name="Moncalvo J.M."/>
        </authorList>
    </citation>
    <scope>NUCLEOTIDE SEQUENCE [LARGE SCALE GENOMIC DNA]</scope>
    <source>
        <strain evidence="1 2">SC-DP-2</strain>
    </source>
</reference>
<evidence type="ECO:0000313" key="1">
    <source>
        <dbReference type="EMBL" id="PVV00027.1"/>
    </source>
</evidence>
<gene>
    <name evidence="1" type="ORF">BB560_005420</name>
</gene>
<keyword evidence="2" id="KW-1185">Reference proteome</keyword>
<protein>
    <submittedName>
        <fullName evidence="1">Uncharacterized protein</fullName>
    </submittedName>
</protein>
<dbReference type="AlphaFoldDB" id="A0A2T9Z652"/>
<evidence type="ECO:0000313" key="2">
    <source>
        <dbReference type="Proteomes" id="UP000245609"/>
    </source>
</evidence>
<name>A0A2T9Z652_9FUNG</name>
<accession>A0A2T9Z652</accession>
<dbReference type="Proteomes" id="UP000245609">
    <property type="component" value="Unassembled WGS sequence"/>
</dbReference>
<dbReference type="EMBL" id="MBFS01002191">
    <property type="protein sequence ID" value="PVV00027.1"/>
    <property type="molecule type" value="Genomic_DNA"/>
</dbReference>
<organism evidence="1 2">
    <name type="scientific">Smittium megazygosporum</name>
    <dbReference type="NCBI Taxonomy" id="133381"/>
    <lineage>
        <taxon>Eukaryota</taxon>
        <taxon>Fungi</taxon>
        <taxon>Fungi incertae sedis</taxon>
        <taxon>Zoopagomycota</taxon>
        <taxon>Kickxellomycotina</taxon>
        <taxon>Harpellomycetes</taxon>
        <taxon>Harpellales</taxon>
        <taxon>Legeriomycetaceae</taxon>
        <taxon>Smittium</taxon>
    </lineage>
</organism>
<sequence>MYLERAVKHEHRLKYFFASKKKVQKVINKPKEQPEMTNRILAKKKHGLKWNVCWSKLAFKGAVDWLWKNVSEEKSKSYSQ</sequence>
<proteinExistence type="predicted"/>